<feature type="domain" description="ABC transporter" evidence="4">
    <location>
        <begin position="18"/>
        <end position="247"/>
    </location>
</feature>
<protein>
    <submittedName>
        <fullName evidence="6">ABC transporter ATP-binding protein</fullName>
    </submittedName>
</protein>
<keyword evidence="1" id="KW-0813">Transport</keyword>
<name>A0A401CZ99_CAMCO</name>
<evidence type="ECO:0000256" key="1">
    <source>
        <dbReference type="ARBA" id="ARBA00022448"/>
    </source>
</evidence>
<dbReference type="InterPro" id="IPR003439">
    <property type="entry name" value="ABC_transporter-like_ATP-bd"/>
</dbReference>
<evidence type="ECO:0000313" key="6">
    <source>
        <dbReference type="EMBL" id="EAK4357608.1"/>
    </source>
</evidence>
<dbReference type="SMART" id="SM00382">
    <property type="entry name" value="AAA"/>
    <property type="match status" value="1"/>
</dbReference>
<dbReference type="EMBL" id="AACGFG010000002">
    <property type="protein sequence ID" value="EAK4357608.1"/>
    <property type="molecule type" value="Genomic_DNA"/>
</dbReference>
<accession>A0A401CZ99</accession>
<dbReference type="InterPro" id="IPR017871">
    <property type="entry name" value="ABC_transporter-like_CS"/>
</dbReference>
<proteinExistence type="predicted"/>
<evidence type="ECO:0000313" key="5">
    <source>
        <dbReference type="EMBL" id="EAK1509092.1"/>
    </source>
</evidence>
<comment type="caution">
    <text evidence="6">The sequence shown here is derived from an EMBL/GenBank/DDBJ whole genome shotgun (WGS) entry which is preliminary data.</text>
</comment>
<evidence type="ECO:0000259" key="4">
    <source>
        <dbReference type="PROSITE" id="PS50893"/>
    </source>
</evidence>
<evidence type="ECO:0000256" key="2">
    <source>
        <dbReference type="ARBA" id="ARBA00022741"/>
    </source>
</evidence>
<organism evidence="6 8">
    <name type="scientific">Campylobacter coli</name>
    <dbReference type="NCBI Taxonomy" id="195"/>
    <lineage>
        <taxon>Bacteria</taxon>
        <taxon>Pseudomonadati</taxon>
        <taxon>Campylobacterota</taxon>
        <taxon>Epsilonproteobacteria</taxon>
        <taxon>Campylobacterales</taxon>
        <taxon>Campylobacteraceae</taxon>
        <taxon>Campylobacter</taxon>
    </lineage>
</organism>
<gene>
    <name evidence="6" type="ORF">C6T04_01510</name>
    <name evidence="5" type="ORF">CJD00_02175</name>
</gene>
<dbReference type="GO" id="GO:0016887">
    <property type="term" value="F:ATP hydrolysis activity"/>
    <property type="evidence" value="ECO:0007669"/>
    <property type="project" value="InterPro"/>
</dbReference>
<evidence type="ECO:0000313" key="7">
    <source>
        <dbReference type="Proteomes" id="UP000361993"/>
    </source>
</evidence>
<evidence type="ECO:0000313" key="8">
    <source>
        <dbReference type="Proteomes" id="UP000365807"/>
    </source>
</evidence>
<evidence type="ECO:0000256" key="3">
    <source>
        <dbReference type="ARBA" id="ARBA00022840"/>
    </source>
</evidence>
<dbReference type="Pfam" id="PF00005">
    <property type="entry name" value="ABC_tran"/>
    <property type="match status" value="1"/>
</dbReference>
<keyword evidence="2" id="KW-0547">Nucleotide-binding</keyword>
<dbReference type="InterPro" id="IPR003593">
    <property type="entry name" value="AAA+_ATPase"/>
</dbReference>
<dbReference type="Proteomes" id="UP000361993">
    <property type="component" value="Unassembled WGS sequence"/>
</dbReference>
<dbReference type="PANTHER" id="PTHR42781:SF4">
    <property type="entry name" value="SPERMIDINE_PUTRESCINE IMPORT ATP-BINDING PROTEIN POTA"/>
    <property type="match status" value="1"/>
</dbReference>
<dbReference type="SUPFAM" id="SSF52540">
    <property type="entry name" value="P-loop containing nucleoside triphosphate hydrolases"/>
    <property type="match status" value="1"/>
</dbReference>
<dbReference type="PANTHER" id="PTHR42781">
    <property type="entry name" value="SPERMIDINE/PUTRESCINE IMPORT ATP-BINDING PROTEIN POTA"/>
    <property type="match status" value="1"/>
</dbReference>
<dbReference type="EMBL" id="AACDUL010000003">
    <property type="protein sequence ID" value="EAK1509092.1"/>
    <property type="molecule type" value="Genomic_DNA"/>
</dbReference>
<keyword evidence="3 6" id="KW-0067">ATP-binding</keyword>
<sequence>MLYLILLNYILQKDLVMIKINNLQKFFNNECILDGINLYIKKDEFVVLLGASGSGKSTLLKILSGYESFEYGDVSVDNQNFIGKIPSHKSRQIITQQYSLLPWLSAKANIEFALKCYGFKDKKERKERAEQFLALVHLQNKADLFPHSLSGGQAQRVAIARALSLNPTILFLDEPFSALDPIVRLKLQNEIKELSINKSVIFVTHDIDEAINIADTIVILRQGKIISKLKNPRFSLHSSNFFELKSKIFDILNGQDPIIEYMI</sequence>
<dbReference type="Proteomes" id="UP000365807">
    <property type="component" value="Unassembled WGS sequence"/>
</dbReference>
<reference evidence="5 7" key="1">
    <citation type="submission" date="2018-05" db="EMBL/GenBank/DDBJ databases">
        <authorList>
            <consortium name="GenomeTrakr network: Whole genome sequencing for foodborne pathogen traceback"/>
        </authorList>
    </citation>
    <scope>NUCLEOTIDE SEQUENCE [LARGE SCALE GENOMIC DNA]</scope>
    <source>
        <strain evidence="5 7">NC_C6016</strain>
    </source>
</reference>
<reference evidence="6 8" key="2">
    <citation type="submission" date="2018-06" db="EMBL/GenBank/DDBJ databases">
        <authorList>
            <consortium name="NARMS: The National Antimicrobial Resistance Monitoring System"/>
        </authorList>
    </citation>
    <scope>NUCLEOTIDE SEQUENCE [LARGE SCALE GENOMIC DNA]</scope>
    <source>
        <strain evidence="6 8">FSIS11807978</strain>
    </source>
</reference>
<dbReference type="PROSITE" id="PS00211">
    <property type="entry name" value="ABC_TRANSPORTER_1"/>
    <property type="match status" value="1"/>
</dbReference>
<dbReference type="InterPro" id="IPR050093">
    <property type="entry name" value="ABC_SmlMolc_Importer"/>
</dbReference>
<dbReference type="GO" id="GO:0005524">
    <property type="term" value="F:ATP binding"/>
    <property type="evidence" value="ECO:0007669"/>
    <property type="project" value="UniProtKB-KW"/>
</dbReference>
<dbReference type="AlphaFoldDB" id="A0A401CZ99"/>
<dbReference type="InterPro" id="IPR027417">
    <property type="entry name" value="P-loop_NTPase"/>
</dbReference>
<dbReference type="Gene3D" id="3.40.50.300">
    <property type="entry name" value="P-loop containing nucleotide triphosphate hydrolases"/>
    <property type="match status" value="1"/>
</dbReference>
<dbReference type="PROSITE" id="PS50893">
    <property type="entry name" value="ABC_TRANSPORTER_2"/>
    <property type="match status" value="1"/>
</dbReference>